<dbReference type="Gene3D" id="3.90.1150.10">
    <property type="entry name" value="Aspartate Aminotransferase, domain 1"/>
    <property type="match status" value="1"/>
</dbReference>
<dbReference type="EMBL" id="JJMM01000026">
    <property type="protein sequence ID" value="KDR94219.1"/>
    <property type="molecule type" value="Genomic_DNA"/>
</dbReference>
<evidence type="ECO:0000313" key="15">
    <source>
        <dbReference type="EMBL" id="KDR94219.1"/>
    </source>
</evidence>
<dbReference type="eggNOG" id="COG0112">
    <property type="taxonomic scope" value="Bacteria"/>
</dbReference>
<dbReference type="HAMAP" id="MF_00051">
    <property type="entry name" value="SHMT"/>
    <property type="match status" value="1"/>
</dbReference>
<evidence type="ECO:0000256" key="9">
    <source>
        <dbReference type="ARBA" id="ARBA00022679"/>
    </source>
</evidence>
<dbReference type="GO" id="GO:0016829">
    <property type="term" value="F:lyase activity"/>
    <property type="evidence" value="ECO:0007669"/>
    <property type="project" value="UniProtKB-KW"/>
</dbReference>
<dbReference type="GO" id="GO:0004372">
    <property type="term" value="F:glycine hydroxymethyltransferase activity"/>
    <property type="evidence" value="ECO:0007669"/>
    <property type="project" value="UniProtKB-EC"/>
</dbReference>
<evidence type="ECO:0000256" key="5">
    <source>
        <dbReference type="ARBA" id="ARBA00011738"/>
    </source>
</evidence>
<comment type="catalytic activity">
    <reaction evidence="12">
        <text>(6R)-5,10-methylene-5,6,7,8-tetrahydrofolate + D-alanine + H2O = 2-methylserine + (6S)-5,6,7,8-tetrahydrofolate</text>
        <dbReference type="Rhea" id="RHEA:10064"/>
        <dbReference type="ChEBI" id="CHEBI:15377"/>
        <dbReference type="ChEBI" id="CHEBI:15636"/>
        <dbReference type="ChEBI" id="CHEBI:57416"/>
        <dbReference type="ChEBI" id="CHEBI:57453"/>
        <dbReference type="ChEBI" id="CHEBI:58275"/>
        <dbReference type="EC" id="2.1.2.7"/>
    </reaction>
</comment>
<dbReference type="GO" id="GO:0005829">
    <property type="term" value="C:cytosol"/>
    <property type="evidence" value="ECO:0007669"/>
    <property type="project" value="TreeGrafter"/>
</dbReference>
<evidence type="ECO:0000256" key="4">
    <source>
        <dbReference type="ARBA" id="ARBA00006376"/>
    </source>
</evidence>
<keyword evidence="8" id="KW-0028">Amino-acid biosynthesis</keyword>
<protein>
    <recommendedName>
        <fullName evidence="12">2-methylserine hydroxymethyltransferase</fullName>
        <shortName evidence="12">MSHMT</shortName>
        <ecNumber evidence="12">2.1.2.7</ecNumber>
    </recommendedName>
    <alternativeName>
        <fullName evidence="12">Alpha-methylserine hydroxymethyltransferase</fullName>
    </alternativeName>
    <alternativeName>
        <fullName evidence="12">D-alanine 2-hydroxymethyltransferase</fullName>
    </alternativeName>
</protein>
<dbReference type="STRING" id="1121324.CLIT_23c04920"/>
<evidence type="ECO:0000313" key="16">
    <source>
        <dbReference type="Proteomes" id="UP000027946"/>
    </source>
</evidence>
<evidence type="ECO:0000256" key="6">
    <source>
        <dbReference type="ARBA" id="ARBA00022490"/>
    </source>
</evidence>
<dbReference type="GO" id="GO:0019264">
    <property type="term" value="P:glycine biosynthetic process from serine"/>
    <property type="evidence" value="ECO:0007669"/>
    <property type="project" value="InterPro"/>
</dbReference>
<dbReference type="SUPFAM" id="SSF53383">
    <property type="entry name" value="PLP-dependent transferases"/>
    <property type="match status" value="1"/>
</dbReference>
<dbReference type="NCBIfam" id="NF000586">
    <property type="entry name" value="PRK00011.1"/>
    <property type="match status" value="1"/>
</dbReference>
<dbReference type="UniPathway" id="UPA00193"/>
<dbReference type="FunFam" id="3.40.640.10:FF:000001">
    <property type="entry name" value="Serine hydroxymethyltransferase"/>
    <property type="match status" value="1"/>
</dbReference>
<dbReference type="InterPro" id="IPR039429">
    <property type="entry name" value="SHMT-like_dom"/>
</dbReference>
<comment type="catalytic activity">
    <reaction evidence="1">
        <text>(6R)-5,10-methylene-5,6,7,8-tetrahydrofolate + glycine + H2O = (6S)-5,6,7,8-tetrahydrofolate + L-serine</text>
        <dbReference type="Rhea" id="RHEA:15481"/>
        <dbReference type="ChEBI" id="CHEBI:15377"/>
        <dbReference type="ChEBI" id="CHEBI:15636"/>
        <dbReference type="ChEBI" id="CHEBI:33384"/>
        <dbReference type="ChEBI" id="CHEBI:57305"/>
        <dbReference type="ChEBI" id="CHEBI:57453"/>
        <dbReference type="EC" id="2.1.2.1"/>
    </reaction>
</comment>
<comment type="function">
    <text evidence="12">Catalyzes the reversible interconversion of alpha-methyl-L-serine to D-alanine with tetrahydrofolate (THF) serving as the one-carbon carrier.</text>
</comment>
<organism evidence="15 16">
    <name type="scientific">Peptoclostridium litorale DSM 5388</name>
    <dbReference type="NCBI Taxonomy" id="1121324"/>
    <lineage>
        <taxon>Bacteria</taxon>
        <taxon>Bacillati</taxon>
        <taxon>Bacillota</taxon>
        <taxon>Clostridia</taxon>
        <taxon>Peptostreptococcales</taxon>
        <taxon>Peptoclostridiaceae</taxon>
        <taxon>Peptoclostridium</taxon>
    </lineage>
</organism>
<accession>A0A069RAZ0</accession>
<keyword evidence="10 12" id="KW-0663">Pyridoxal phosphate</keyword>
<sequence>MLKTVRNTDKELYEIIKEELARQRTGIEMIASENFVPAEILELQGSILTNKTAEGSPGKRYHAGCGVIDKSEILGIERAKKCFGAGHANIQPNGGSSANECVYTAVLKPGDTVLAMDLAMGGHLSHGHKINFSGRTYKFIHYGSKKDTETIDYDQVERLAKEHRPKLIVAGASSYPRFIDYERFSEIAKSVDAYFLVDMAHVAGLVAGGVHPNPVPHADFVTATTTKTLKGARGGFILCKKEYADKIDKAVFPGVQGGPILQTMAAKAFTFKIAMSDEFKEYAKQVIANAKTLANELENRGFRIVSGGTDNHIVLVDVRSKGLTGAELDQALEYAGITVNKNMIPFDPSSPMVTSGVRIGTAAMTSRGMKEAEMVEIAKLIGMVAQNIDNKAVLDDVKERAVAMSKKFPLYKDYIEE</sequence>
<evidence type="ECO:0000256" key="3">
    <source>
        <dbReference type="ARBA" id="ARBA00004496"/>
    </source>
</evidence>
<dbReference type="InterPro" id="IPR015421">
    <property type="entry name" value="PyrdxlP-dep_Trfase_major"/>
</dbReference>
<comment type="subcellular location">
    <subcellularLocation>
        <location evidence="3 12">Cytoplasm</location>
    </subcellularLocation>
</comment>
<dbReference type="PANTHER" id="PTHR11680:SF35">
    <property type="entry name" value="SERINE HYDROXYMETHYLTRANSFERASE 1"/>
    <property type="match status" value="1"/>
</dbReference>
<dbReference type="OrthoDB" id="9803846at2"/>
<feature type="site" description="Plays an important role in substrate specificity" evidence="12">
    <location>
        <position position="226"/>
    </location>
</feature>
<dbReference type="GO" id="GO:0008168">
    <property type="term" value="F:methyltransferase activity"/>
    <property type="evidence" value="ECO:0007669"/>
    <property type="project" value="UniProtKB-KW"/>
</dbReference>
<dbReference type="InterPro" id="IPR015424">
    <property type="entry name" value="PyrdxlP-dep_Trfase"/>
</dbReference>
<keyword evidence="15" id="KW-0489">Methyltransferase</keyword>
<evidence type="ECO:0000256" key="12">
    <source>
        <dbReference type="HAMAP-Rule" id="MF_00051"/>
    </source>
</evidence>
<dbReference type="CDD" id="cd00378">
    <property type="entry name" value="SHMT"/>
    <property type="match status" value="1"/>
</dbReference>
<comment type="pathway">
    <text evidence="12">One-carbon metabolism; tetrahydrofolate interconversion.</text>
</comment>
<comment type="function">
    <text evidence="11">Catalyzes the reversible interconversion of serine and glycine with tetrahydrofolate (THF) serving as the one-carbon carrier. This reaction serves as the major source of one-carbon groups required for the biosynthesis of purines, thymidylate, methionine, and other important biomolecules. Also exhibits THF-independent aldolase activity toward beta-hydroxyamino acids, producing glycine and aldehydes, via a retro-aldol mechanism. Thus, is able to catalyze the cleavage of L-allo-threonine.</text>
</comment>
<keyword evidence="6 12" id="KW-0963">Cytoplasm</keyword>
<keyword evidence="9 12" id="KW-0808">Transferase</keyword>
<gene>
    <name evidence="15" type="primary">glyA2</name>
    <name evidence="12" type="synonym">mshmt</name>
    <name evidence="15" type="ORF">CLIT_23c04920</name>
</gene>
<dbReference type="GO" id="GO:0032259">
    <property type="term" value="P:methylation"/>
    <property type="evidence" value="ECO:0007669"/>
    <property type="project" value="UniProtKB-KW"/>
</dbReference>
<feature type="modified residue" description="N6-(pyridoxal phosphate)lysine" evidence="12 13">
    <location>
        <position position="227"/>
    </location>
</feature>
<feature type="binding site" evidence="12">
    <location>
        <position position="118"/>
    </location>
    <ligand>
        <name>(6S)-5,6,7,8-tetrahydrofolate</name>
        <dbReference type="ChEBI" id="CHEBI:57453"/>
    </ligand>
</feature>
<dbReference type="RefSeq" id="WP_038268230.1">
    <property type="nucleotide sequence ID" value="NZ_FSRH01000003.1"/>
</dbReference>
<comment type="similarity">
    <text evidence="4 12">Belongs to the SHMT family.</text>
</comment>
<comment type="cofactor">
    <cofactor evidence="2 12 13">
        <name>pyridoxal 5'-phosphate</name>
        <dbReference type="ChEBI" id="CHEBI:597326"/>
    </cofactor>
</comment>
<dbReference type="PANTHER" id="PTHR11680">
    <property type="entry name" value="SERINE HYDROXYMETHYLTRANSFERASE"/>
    <property type="match status" value="1"/>
</dbReference>
<evidence type="ECO:0000256" key="13">
    <source>
        <dbReference type="PIRSR" id="PIRSR000412-50"/>
    </source>
</evidence>
<evidence type="ECO:0000256" key="7">
    <source>
        <dbReference type="ARBA" id="ARBA00022563"/>
    </source>
</evidence>
<dbReference type="InterPro" id="IPR049943">
    <property type="entry name" value="Ser_HO-MeTrfase-like"/>
</dbReference>
<feature type="domain" description="Serine hydroxymethyltransferase-like" evidence="14">
    <location>
        <begin position="6"/>
        <end position="381"/>
    </location>
</feature>
<reference evidence="15 16" key="1">
    <citation type="submission" date="2014-03" db="EMBL/GenBank/DDBJ databases">
        <title>Genome sequence of Clostridium litorale W6, DSM 5388.</title>
        <authorList>
            <person name="Poehlein A."/>
            <person name="Jagirdar A."/>
            <person name="Khonsari B."/>
            <person name="Chibani C.M."/>
            <person name="Gutierrez Gutierrez D.A."/>
            <person name="Davydova E."/>
            <person name="Alghaithi H.S."/>
            <person name="Nair K.P."/>
            <person name="Dhamotharan K."/>
            <person name="Chandran L."/>
            <person name="G W."/>
            <person name="Daniel R."/>
        </authorList>
    </citation>
    <scope>NUCLEOTIDE SEQUENCE [LARGE SCALE GENOMIC DNA]</scope>
    <source>
        <strain evidence="15 16">W6</strain>
    </source>
</reference>
<dbReference type="InterPro" id="IPR015422">
    <property type="entry name" value="PyrdxlP-dep_Trfase_small"/>
</dbReference>
<evidence type="ECO:0000256" key="8">
    <source>
        <dbReference type="ARBA" id="ARBA00022605"/>
    </source>
</evidence>
<evidence type="ECO:0000259" key="14">
    <source>
        <dbReference type="Pfam" id="PF00464"/>
    </source>
</evidence>
<dbReference type="Proteomes" id="UP000027946">
    <property type="component" value="Unassembled WGS sequence"/>
</dbReference>
<dbReference type="GO" id="GO:0030170">
    <property type="term" value="F:pyridoxal phosphate binding"/>
    <property type="evidence" value="ECO:0007669"/>
    <property type="project" value="UniProtKB-UniRule"/>
</dbReference>
<dbReference type="GO" id="GO:0050413">
    <property type="term" value="F:D-alanine 2-hydroxymethyltransferase activity"/>
    <property type="evidence" value="ECO:0007669"/>
    <property type="project" value="UniProtKB-EC"/>
</dbReference>
<dbReference type="EC" id="2.1.2.7" evidence="12"/>
<dbReference type="FunFam" id="3.90.1150.10:FF:000003">
    <property type="entry name" value="Serine hydroxymethyltransferase"/>
    <property type="match status" value="1"/>
</dbReference>
<dbReference type="Gene3D" id="3.40.640.10">
    <property type="entry name" value="Type I PLP-dependent aspartate aminotransferase-like (Major domain)"/>
    <property type="match status" value="1"/>
</dbReference>
<evidence type="ECO:0000256" key="2">
    <source>
        <dbReference type="ARBA" id="ARBA00001933"/>
    </source>
</evidence>
<evidence type="ECO:0000256" key="11">
    <source>
        <dbReference type="ARBA" id="ARBA00054606"/>
    </source>
</evidence>
<evidence type="ECO:0000256" key="1">
    <source>
        <dbReference type="ARBA" id="ARBA00001528"/>
    </source>
</evidence>
<proteinExistence type="inferred from homology"/>
<dbReference type="AlphaFoldDB" id="A0A069RAZ0"/>
<keyword evidence="7 12" id="KW-0554">One-carbon metabolism</keyword>
<keyword evidence="15" id="KW-0456">Lyase</keyword>
<evidence type="ECO:0000256" key="10">
    <source>
        <dbReference type="ARBA" id="ARBA00022898"/>
    </source>
</evidence>
<keyword evidence="16" id="KW-1185">Reference proteome</keyword>
<dbReference type="InterPro" id="IPR001085">
    <property type="entry name" value="Ser_HO-MeTrfase"/>
</dbReference>
<dbReference type="GO" id="GO:0035999">
    <property type="term" value="P:tetrahydrofolate interconversion"/>
    <property type="evidence" value="ECO:0007669"/>
    <property type="project" value="UniProtKB-UniRule"/>
</dbReference>
<comment type="caution">
    <text evidence="12">Lacks conserved residue(s) required for the propagation of feature annotation.</text>
</comment>
<feature type="binding site" evidence="12">
    <location>
        <begin position="122"/>
        <end position="124"/>
    </location>
    <ligand>
        <name>(6S)-5,6,7,8-tetrahydrofolate</name>
        <dbReference type="ChEBI" id="CHEBI:57453"/>
    </ligand>
</feature>
<comment type="subunit">
    <text evidence="5 12">Homodimer.</text>
</comment>
<dbReference type="PIRSF" id="PIRSF000412">
    <property type="entry name" value="SHMT"/>
    <property type="match status" value="1"/>
</dbReference>
<dbReference type="Pfam" id="PF00464">
    <property type="entry name" value="SHMT"/>
    <property type="match status" value="1"/>
</dbReference>
<name>A0A069RAZ0_PEPLI</name>
<comment type="caution">
    <text evidence="15">The sequence shown here is derived from an EMBL/GenBank/DDBJ whole genome shotgun (WGS) entry which is preliminary data.</text>
</comment>